<feature type="domain" description="C2H2-type" evidence="11">
    <location>
        <begin position="261"/>
        <end position="290"/>
    </location>
</feature>
<evidence type="ECO:0000256" key="2">
    <source>
        <dbReference type="ARBA" id="ARBA00022723"/>
    </source>
</evidence>
<comment type="subcellular location">
    <subcellularLocation>
        <location evidence="1">Nucleus</location>
    </subcellularLocation>
</comment>
<evidence type="ECO:0000259" key="11">
    <source>
        <dbReference type="PROSITE" id="PS50157"/>
    </source>
</evidence>
<feature type="compositionally biased region" description="Polar residues" evidence="10">
    <location>
        <begin position="67"/>
        <end position="80"/>
    </location>
</feature>
<feature type="region of interest" description="Disordered" evidence="10">
    <location>
        <begin position="189"/>
        <end position="225"/>
    </location>
</feature>
<dbReference type="GeneID" id="27688013"/>
<dbReference type="eggNOG" id="KOG1721">
    <property type="taxonomic scope" value="Eukaryota"/>
</dbReference>
<feature type="domain" description="C2H2-type" evidence="11">
    <location>
        <begin position="305"/>
        <end position="325"/>
    </location>
</feature>
<dbReference type="PROSITE" id="PS50157">
    <property type="entry name" value="ZINC_FINGER_C2H2_2"/>
    <property type="match status" value="3"/>
</dbReference>
<dbReference type="OMA" id="QSTTHHI"/>
<evidence type="ECO:0000256" key="6">
    <source>
        <dbReference type="ARBA" id="ARBA00023015"/>
    </source>
</evidence>
<evidence type="ECO:0000256" key="1">
    <source>
        <dbReference type="ARBA" id="ARBA00004123"/>
    </source>
</evidence>
<evidence type="ECO:0000256" key="8">
    <source>
        <dbReference type="ARBA" id="ARBA00023242"/>
    </source>
</evidence>
<keyword evidence="7" id="KW-0804">Transcription</keyword>
<keyword evidence="5" id="KW-0862">Zinc</keyword>
<keyword evidence="3" id="KW-0677">Repeat</keyword>
<evidence type="ECO:0000313" key="12">
    <source>
        <dbReference type="EMBL" id="KND00239.1"/>
    </source>
</evidence>
<dbReference type="STRING" id="645134.A0A0L0HHF9"/>
<dbReference type="AlphaFoldDB" id="A0A0L0HHF9"/>
<feature type="region of interest" description="Disordered" evidence="10">
    <location>
        <begin position="41"/>
        <end position="98"/>
    </location>
</feature>
<keyword evidence="4 9" id="KW-0863">Zinc-finger</keyword>
<keyword evidence="13" id="KW-1185">Reference proteome</keyword>
<keyword evidence="2" id="KW-0479">Metal-binding</keyword>
<evidence type="ECO:0000256" key="10">
    <source>
        <dbReference type="SAM" id="MobiDB-lite"/>
    </source>
</evidence>
<feature type="domain" description="C2H2-type" evidence="11">
    <location>
        <begin position="230"/>
        <end position="258"/>
    </location>
</feature>
<dbReference type="VEuPathDB" id="FungiDB:SPPG_04571"/>
<dbReference type="InterPro" id="IPR036236">
    <property type="entry name" value="Znf_C2H2_sf"/>
</dbReference>
<dbReference type="GO" id="GO:0001227">
    <property type="term" value="F:DNA-binding transcription repressor activity, RNA polymerase II-specific"/>
    <property type="evidence" value="ECO:0007669"/>
    <property type="project" value="TreeGrafter"/>
</dbReference>
<dbReference type="RefSeq" id="XP_016608278.1">
    <property type="nucleotide sequence ID" value="XM_016752808.1"/>
</dbReference>
<dbReference type="FunFam" id="3.30.160.60:FF:001102">
    <property type="entry name" value="Transcription factor IIIA"/>
    <property type="match status" value="1"/>
</dbReference>
<dbReference type="Proteomes" id="UP000053201">
    <property type="component" value="Unassembled WGS sequence"/>
</dbReference>
<dbReference type="InterPro" id="IPR013087">
    <property type="entry name" value="Znf_C2H2_type"/>
</dbReference>
<evidence type="ECO:0000256" key="9">
    <source>
        <dbReference type="PROSITE-ProRule" id="PRU00042"/>
    </source>
</evidence>
<evidence type="ECO:0000256" key="5">
    <source>
        <dbReference type="ARBA" id="ARBA00022833"/>
    </source>
</evidence>
<evidence type="ECO:0000256" key="7">
    <source>
        <dbReference type="ARBA" id="ARBA00023163"/>
    </source>
</evidence>
<name>A0A0L0HHF9_SPIPD</name>
<evidence type="ECO:0000256" key="3">
    <source>
        <dbReference type="ARBA" id="ARBA00022737"/>
    </source>
</evidence>
<dbReference type="SMART" id="SM00355">
    <property type="entry name" value="ZnF_C2H2"/>
    <property type="match status" value="3"/>
</dbReference>
<reference evidence="12 13" key="1">
    <citation type="submission" date="2009-08" db="EMBL/GenBank/DDBJ databases">
        <title>The Genome Sequence of Spizellomyces punctatus strain DAOM BR117.</title>
        <authorList>
            <consortium name="The Broad Institute Genome Sequencing Platform"/>
            <person name="Russ C."/>
            <person name="Cuomo C."/>
            <person name="Shea T."/>
            <person name="Young S.K."/>
            <person name="Zeng Q."/>
            <person name="Koehrsen M."/>
            <person name="Haas B."/>
            <person name="Borodovsky M."/>
            <person name="Guigo R."/>
            <person name="Alvarado L."/>
            <person name="Berlin A."/>
            <person name="Bochicchio J."/>
            <person name="Borenstein D."/>
            <person name="Chapman S."/>
            <person name="Chen Z."/>
            <person name="Engels R."/>
            <person name="Freedman E."/>
            <person name="Gellesch M."/>
            <person name="Goldberg J."/>
            <person name="Griggs A."/>
            <person name="Gujja S."/>
            <person name="Heiman D."/>
            <person name="Hepburn T."/>
            <person name="Howarth C."/>
            <person name="Jen D."/>
            <person name="Larson L."/>
            <person name="Lewis B."/>
            <person name="Mehta T."/>
            <person name="Park D."/>
            <person name="Pearson M."/>
            <person name="Roberts A."/>
            <person name="Saif S."/>
            <person name="Shenoy N."/>
            <person name="Sisk P."/>
            <person name="Stolte C."/>
            <person name="Sykes S."/>
            <person name="Thomson T."/>
            <person name="Walk T."/>
            <person name="White J."/>
            <person name="Yandava C."/>
            <person name="Burger G."/>
            <person name="Gray M.W."/>
            <person name="Holland P.W.H."/>
            <person name="King N."/>
            <person name="Lang F.B.F."/>
            <person name="Roger A.J."/>
            <person name="Ruiz-Trillo I."/>
            <person name="Lander E."/>
            <person name="Nusbaum C."/>
        </authorList>
    </citation>
    <scope>NUCLEOTIDE SEQUENCE [LARGE SCALE GENOMIC DNA]</scope>
    <source>
        <strain evidence="12 13">DAOM BR117</strain>
    </source>
</reference>
<dbReference type="GO" id="GO:0000978">
    <property type="term" value="F:RNA polymerase II cis-regulatory region sequence-specific DNA binding"/>
    <property type="evidence" value="ECO:0007669"/>
    <property type="project" value="TreeGrafter"/>
</dbReference>
<dbReference type="SUPFAM" id="SSF57667">
    <property type="entry name" value="beta-beta-alpha zinc fingers"/>
    <property type="match status" value="2"/>
</dbReference>
<dbReference type="InParanoid" id="A0A0L0HHF9"/>
<gene>
    <name evidence="12" type="ORF">SPPG_04571</name>
</gene>
<feature type="compositionally biased region" description="Low complexity" evidence="10">
    <location>
        <begin position="43"/>
        <end position="61"/>
    </location>
</feature>
<dbReference type="Pfam" id="PF00096">
    <property type="entry name" value="zf-C2H2"/>
    <property type="match status" value="3"/>
</dbReference>
<accession>A0A0L0HHF9</accession>
<evidence type="ECO:0000313" key="13">
    <source>
        <dbReference type="Proteomes" id="UP000053201"/>
    </source>
</evidence>
<keyword evidence="6" id="KW-0805">Transcription regulation</keyword>
<protein>
    <recommendedName>
        <fullName evidence="11">C2H2-type domain-containing protein</fullName>
    </recommendedName>
</protein>
<organism evidence="12 13">
    <name type="scientific">Spizellomyces punctatus (strain DAOM BR117)</name>
    <dbReference type="NCBI Taxonomy" id="645134"/>
    <lineage>
        <taxon>Eukaryota</taxon>
        <taxon>Fungi</taxon>
        <taxon>Fungi incertae sedis</taxon>
        <taxon>Chytridiomycota</taxon>
        <taxon>Chytridiomycota incertae sedis</taxon>
        <taxon>Chytridiomycetes</taxon>
        <taxon>Spizellomycetales</taxon>
        <taxon>Spizellomycetaceae</taxon>
        <taxon>Spizellomyces</taxon>
    </lineage>
</organism>
<dbReference type="GO" id="GO:0005654">
    <property type="term" value="C:nucleoplasm"/>
    <property type="evidence" value="ECO:0007669"/>
    <property type="project" value="TreeGrafter"/>
</dbReference>
<dbReference type="OrthoDB" id="2147066at2759"/>
<dbReference type="PANTHER" id="PTHR24399:SF70">
    <property type="entry name" value="C2H2-TYPE DOMAIN-CONTAINING PROTEIN"/>
    <property type="match status" value="1"/>
</dbReference>
<dbReference type="PROSITE" id="PS00028">
    <property type="entry name" value="ZINC_FINGER_C2H2_1"/>
    <property type="match status" value="2"/>
</dbReference>
<sequence length="389" mass="42699">MNVHQTHMDPNMFAATLGNEFSYEQWLGNDHQTATFIASTSIEQQQQQEHQQQQQQQQQQQVDYFSHNPTTPMSARNTWNPVMPAALLPPSPTSSAQDDELRTLLEPLDQQYLTANFPAPSMVSPAVRYMTPAAELPPGPSMTTACMPPQLDTTALTDNWLLLQPYPQPYPSPPLPLAAESFSPPPAVASLPHLSRPAVPSSPRSKAHSSKSLGKIGSGPSGSSASIKAFPCEICGKVFNRSYNQQQHMLIVHAPVRTKSFICTEEGCDKSYYRAADLQRHKRVHGIAKTSQDTSAVGATAVSRFTCSTCPKTFLRNDQLRRHAKRCPGSSCAGSMSPNLQIVTSFCDETPSIMFSPNNMDVVGHQAPLVFIAPHPTELCSRGWSDRLD</sequence>
<dbReference type="Gene3D" id="3.30.160.60">
    <property type="entry name" value="Classic Zinc Finger"/>
    <property type="match status" value="2"/>
</dbReference>
<dbReference type="PANTHER" id="PTHR24399">
    <property type="entry name" value="ZINC FINGER AND BTB DOMAIN-CONTAINING"/>
    <property type="match status" value="1"/>
</dbReference>
<keyword evidence="8" id="KW-0539">Nucleus</keyword>
<dbReference type="GO" id="GO:0008270">
    <property type="term" value="F:zinc ion binding"/>
    <property type="evidence" value="ECO:0007669"/>
    <property type="project" value="UniProtKB-KW"/>
</dbReference>
<evidence type="ECO:0000256" key="4">
    <source>
        <dbReference type="ARBA" id="ARBA00022771"/>
    </source>
</evidence>
<dbReference type="EMBL" id="KQ257456">
    <property type="protein sequence ID" value="KND00239.1"/>
    <property type="molecule type" value="Genomic_DNA"/>
</dbReference>
<proteinExistence type="predicted"/>